<evidence type="ECO:0000313" key="10">
    <source>
        <dbReference type="EMBL" id="MFC6198729.1"/>
    </source>
</evidence>
<dbReference type="RefSeq" id="WP_377379205.1">
    <property type="nucleotide sequence ID" value="NZ_JBHSSW010000013.1"/>
</dbReference>
<keyword evidence="11" id="KW-1185">Reference proteome</keyword>
<feature type="domain" description="ABC transmembrane type-1" evidence="9">
    <location>
        <begin position="42"/>
        <end position="342"/>
    </location>
</feature>
<evidence type="ECO:0000256" key="6">
    <source>
        <dbReference type="ARBA" id="ARBA00023136"/>
    </source>
</evidence>
<dbReference type="CDD" id="cd18552">
    <property type="entry name" value="ABC_6TM_MsbA_like"/>
    <property type="match status" value="1"/>
</dbReference>
<dbReference type="SUPFAM" id="SSF90123">
    <property type="entry name" value="ABC transporter transmembrane region"/>
    <property type="match status" value="1"/>
</dbReference>
<dbReference type="PROSITE" id="PS50893">
    <property type="entry name" value="ABC_TRANSPORTER_2"/>
    <property type="match status" value="1"/>
</dbReference>
<dbReference type="InterPro" id="IPR003439">
    <property type="entry name" value="ABC_transporter-like_ATP-bd"/>
</dbReference>
<dbReference type="PROSITE" id="PS50929">
    <property type="entry name" value="ABC_TM1F"/>
    <property type="match status" value="1"/>
</dbReference>
<feature type="domain" description="ABC transporter" evidence="8">
    <location>
        <begin position="376"/>
        <end position="610"/>
    </location>
</feature>
<dbReference type="PANTHER" id="PTHR43394">
    <property type="entry name" value="ATP-DEPENDENT PERMEASE MDL1, MITOCHONDRIAL"/>
    <property type="match status" value="1"/>
</dbReference>
<feature type="transmembrane region" description="Helical" evidence="7">
    <location>
        <begin position="85"/>
        <end position="109"/>
    </location>
</feature>
<keyword evidence="5 7" id="KW-1133">Transmembrane helix</keyword>
<comment type="subcellular location">
    <subcellularLocation>
        <location evidence="1">Cell membrane</location>
        <topology evidence="1">Multi-pass membrane protein</topology>
    </subcellularLocation>
</comment>
<keyword evidence="4 10" id="KW-0067">ATP-binding</keyword>
<protein>
    <submittedName>
        <fullName evidence="10">ABC transporter ATP-binding protein</fullName>
    </submittedName>
</protein>
<dbReference type="InterPro" id="IPR017871">
    <property type="entry name" value="ABC_transporter-like_CS"/>
</dbReference>
<sequence length="614" mass="66031">MRTSCSIRKRERTITSKSDEGEKGGLFRLFRDYFARHWHWFAWGTLAAVLTSLAGVSQMVLIKFIGDSLQAMLGGAEALDPDSLVLRFGTPGLSMVFALTFAIVVVSVIRAGSMYSMTLANNTGVQRGLVDVQDAQFDALTHGDFARLNAAASGDYVSRFINDVNAMREAGLRMANNLTKGIVTVIGAFASMLILDWQLALILIIAYPIAFGPVIALGNRVRKRAKTAQKQVGEVTSLLSEGFQSGRVVKAYGLESYQTARMHEKFYQRARLYLKILADKAAVDPILEVTGGVAIASVLAISTWRIAEGATTLGDFLGFLGLIGLAAPELRALGTLNAVAQEGGAAADRVFDVLKSEPSVKDPDDPVPMPLPRGEVVFDNVHFNYPDGTAALKGLSFEVAAGDTVALVGPSGAGKSTIFNLLMRLYDPTYGEIRFDGLDIRAPKGSELRKRMALVAQDSALFDDTIAANIALAKLNATQEEIETAAKLANAHDFITALPGGYDAPVGEMGRNLSGGQRQRIALARAILRDTKLLLLDEATSALDAESEAKVQAALEQYTRNRTTLVIAHRLSTVRNADCIVVLEDGRVVETGKHDELINKGGVYARLAAIQLQG</sequence>
<evidence type="ECO:0000256" key="7">
    <source>
        <dbReference type="SAM" id="Phobius"/>
    </source>
</evidence>
<dbReference type="InterPro" id="IPR003593">
    <property type="entry name" value="AAA+_ATPase"/>
</dbReference>
<keyword evidence="3" id="KW-0547">Nucleotide-binding</keyword>
<accession>A0ABW1SBE1</accession>
<organism evidence="10 11">
    <name type="scientific">Ponticaulis profundi</name>
    <dbReference type="NCBI Taxonomy" id="2665222"/>
    <lineage>
        <taxon>Bacteria</taxon>
        <taxon>Pseudomonadati</taxon>
        <taxon>Pseudomonadota</taxon>
        <taxon>Alphaproteobacteria</taxon>
        <taxon>Hyphomonadales</taxon>
        <taxon>Hyphomonadaceae</taxon>
        <taxon>Ponticaulis</taxon>
    </lineage>
</organism>
<dbReference type="InterPro" id="IPR011527">
    <property type="entry name" value="ABC1_TM_dom"/>
</dbReference>
<evidence type="ECO:0000256" key="2">
    <source>
        <dbReference type="ARBA" id="ARBA00022692"/>
    </source>
</evidence>
<reference evidence="11" key="1">
    <citation type="journal article" date="2019" name="Int. J. Syst. Evol. Microbiol.">
        <title>The Global Catalogue of Microorganisms (GCM) 10K type strain sequencing project: providing services to taxonomists for standard genome sequencing and annotation.</title>
        <authorList>
            <consortium name="The Broad Institute Genomics Platform"/>
            <consortium name="The Broad Institute Genome Sequencing Center for Infectious Disease"/>
            <person name="Wu L."/>
            <person name="Ma J."/>
        </authorList>
    </citation>
    <scope>NUCLEOTIDE SEQUENCE [LARGE SCALE GENOMIC DNA]</scope>
    <source>
        <strain evidence="11">CGMCC-1.15741</strain>
    </source>
</reference>
<dbReference type="PANTHER" id="PTHR43394:SF1">
    <property type="entry name" value="ATP-BINDING CASSETTE SUB-FAMILY B MEMBER 10, MITOCHONDRIAL"/>
    <property type="match status" value="1"/>
</dbReference>
<dbReference type="Gene3D" id="1.20.1560.10">
    <property type="entry name" value="ABC transporter type 1, transmembrane domain"/>
    <property type="match status" value="1"/>
</dbReference>
<evidence type="ECO:0000313" key="11">
    <source>
        <dbReference type="Proteomes" id="UP001596303"/>
    </source>
</evidence>
<proteinExistence type="predicted"/>
<dbReference type="PROSITE" id="PS00211">
    <property type="entry name" value="ABC_TRANSPORTER_1"/>
    <property type="match status" value="1"/>
</dbReference>
<evidence type="ECO:0000256" key="5">
    <source>
        <dbReference type="ARBA" id="ARBA00022989"/>
    </source>
</evidence>
<gene>
    <name evidence="10" type="ORF">ACFQDM_11595</name>
</gene>
<keyword evidence="6 7" id="KW-0472">Membrane</keyword>
<evidence type="ECO:0000259" key="8">
    <source>
        <dbReference type="PROSITE" id="PS50893"/>
    </source>
</evidence>
<dbReference type="Proteomes" id="UP001596303">
    <property type="component" value="Unassembled WGS sequence"/>
</dbReference>
<dbReference type="SUPFAM" id="SSF52540">
    <property type="entry name" value="P-loop containing nucleoside triphosphate hydrolases"/>
    <property type="match status" value="1"/>
</dbReference>
<comment type="caution">
    <text evidence="10">The sequence shown here is derived from an EMBL/GenBank/DDBJ whole genome shotgun (WGS) entry which is preliminary data.</text>
</comment>
<feature type="transmembrane region" description="Helical" evidence="7">
    <location>
        <begin position="201"/>
        <end position="221"/>
    </location>
</feature>
<dbReference type="InterPro" id="IPR027417">
    <property type="entry name" value="P-loop_NTPase"/>
</dbReference>
<dbReference type="Pfam" id="PF00005">
    <property type="entry name" value="ABC_tran"/>
    <property type="match status" value="1"/>
</dbReference>
<feature type="transmembrane region" description="Helical" evidence="7">
    <location>
        <begin position="177"/>
        <end position="195"/>
    </location>
</feature>
<dbReference type="InterPro" id="IPR036640">
    <property type="entry name" value="ABC1_TM_sf"/>
</dbReference>
<dbReference type="EMBL" id="JBHSSW010000013">
    <property type="protein sequence ID" value="MFC6198729.1"/>
    <property type="molecule type" value="Genomic_DNA"/>
</dbReference>
<evidence type="ECO:0000256" key="1">
    <source>
        <dbReference type="ARBA" id="ARBA00004651"/>
    </source>
</evidence>
<dbReference type="Gene3D" id="3.40.50.300">
    <property type="entry name" value="P-loop containing nucleotide triphosphate hydrolases"/>
    <property type="match status" value="1"/>
</dbReference>
<dbReference type="InterPro" id="IPR039421">
    <property type="entry name" value="Type_1_exporter"/>
</dbReference>
<evidence type="ECO:0000256" key="3">
    <source>
        <dbReference type="ARBA" id="ARBA00022741"/>
    </source>
</evidence>
<feature type="transmembrane region" description="Helical" evidence="7">
    <location>
        <begin position="40"/>
        <end position="65"/>
    </location>
</feature>
<name>A0ABW1SBE1_9PROT</name>
<keyword evidence="2 7" id="KW-0812">Transmembrane</keyword>
<evidence type="ECO:0000256" key="4">
    <source>
        <dbReference type="ARBA" id="ARBA00022840"/>
    </source>
</evidence>
<evidence type="ECO:0000259" key="9">
    <source>
        <dbReference type="PROSITE" id="PS50929"/>
    </source>
</evidence>
<dbReference type="SMART" id="SM00382">
    <property type="entry name" value="AAA"/>
    <property type="match status" value="1"/>
</dbReference>
<dbReference type="Pfam" id="PF00664">
    <property type="entry name" value="ABC_membrane"/>
    <property type="match status" value="1"/>
</dbReference>
<dbReference type="GO" id="GO:0005524">
    <property type="term" value="F:ATP binding"/>
    <property type="evidence" value="ECO:0007669"/>
    <property type="project" value="UniProtKB-KW"/>
</dbReference>